<evidence type="ECO:0000256" key="1">
    <source>
        <dbReference type="ARBA" id="ARBA00009686"/>
    </source>
</evidence>
<dbReference type="InterPro" id="IPR051499">
    <property type="entry name" value="Phosducin-like_reg"/>
</dbReference>
<dbReference type="EMBL" id="JAANER010000004">
    <property type="protein sequence ID" value="KAG9191392.1"/>
    <property type="molecule type" value="Genomic_DNA"/>
</dbReference>
<dbReference type="Pfam" id="PF02114">
    <property type="entry name" value="Phosducin"/>
    <property type="match status" value="1"/>
</dbReference>
<keyword evidence="5" id="KW-1185">Reference proteome</keyword>
<dbReference type="InterPro" id="IPR001200">
    <property type="entry name" value="Phosducin"/>
</dbReference>
<dbReference type="Gene3D" id="3.40.30.10">
    <property type="entry name" value="Glutaredoxin"/>
    <property type="match status" value="1"/>
</dbReference>
<dbReference type="Proteomes" id="UP001199106">
    <property type="component" value="Unassembled WGS sequence"/>
</dbReference>
<sequence length="275" mass="30812">MTTTAAQDEFNELIRRNEDLGDRNAHPEDIDNDSDLSEPESPGAAADYLEKVDTDDELDIPHDMRANYYMPNLRSEANTGPKGVIADAQAFEQAKKQARRFTWKGRASAAPQQTQYNVNAYRDEKSASSGSEDDMDEGFMRQWREARLRELQNVGERIRSRTNSPSRRIYGGMPLVDGEGYLDAVDKTASGTVVVVFIYNPSNEMLHVAKRNDTVRFVKMTGLDAELDDDVLPAVLAYKSGDKFATLLPLLEEIPNDSELSAVALETAFRKNRIL</sequence>
<proteinExistence type="inferred from homology"/>
<dbReference type="CDD" id="cd02987">
    <property type="entry name" value="Phd_like_Phd"/>
    <property type="match status" value="1"/>
</dbReference>
<dbReference type="PANTHER" id="PTHR46052:SF1">
    <property type="entry name" value="PHOSDUCIN-LIKE PROTEIN"/>
    <property type="match status" value="1"/>
</dbReference>
<evidence type="ECO:0000256" key="2">
    <source>
        <dbReference type="SAM" id="MobiDB-lite"/>
    </source>
</evidence>
<comment type="caution">
    <text evidence="4">The sequence shown here is derived from an EMBL/GenBank/DDBJ whole genome shotgun (WGS) entry which is preliminary data.</text>
</comment>
<dbReference type="SUPFAM" id="SSF52833">
    <property type="entry name" value="Thioredoxin-like"/>
    <property type="match status" value="1"/>
</dbReference>
<dbReference type="PANTHER" id="PTHR46052">
    <property type="entry name" value="PHOSDUCIN-LIKE PROTEIN"/>
    <property type="match status" value="1"/>
</dbReference>
<organism evidence="4 5">
    <name type="scientific">Alternaria panax</name>
    <dbReference type="NCBI Taxonomy" id="48097"/>
    <lineage>
        <taxon>Eukaryota</taxon>
        <taxon>Fungi</taxon>
        <taxon>Dikarya</taxon>
        <taxon>Ascomycota</taxon>
        <taxon>Pezizomycotina</taxon>
        <taxon>Dothideomycetes</taxon>
        <taxon>Pleosporomycetidae</taxon>
        <taxon>Pleosporales</taxon>
        <taxon>Pleosporineae</taxon>
        <taxon>Pleosporaceae</taxon>
        <taxon>Alternaria</taxon>
        <taxon>Alternaria sect. Panax</taxon>
    </lineage>
</organism>
<feature type="region of interest" description="Disordered" evidence="2">
    <location>
        <begin position="1"/>
        <end position="60"/>
    </location>
</feature>
<protein>
    <recommendedName>
        <fullName evidence="3">Phosducin domain-containing protein</fullName>
    </recommendedName>
</protein>
<dbReference type="AlphaFoldDB" id="A0AAD4NPC3"/>
<feature type="compositionally biased region" description="Basic and acidic residues" evidence="2">
    <location>
        <begin position="12"/>
        <end position="29"/>
    </location>
</feature>
<name>A0AAD4NPC3_9PLEO</name>
<dbReference type="GO" id="GO:0008277">
    <property type="term" value="P:regulation of G protein-coupled receptor signaling pathway"/>
    <property type="evidence" value="ECO:0007669"/>
    <property type="project" value="InterPro"/>
</dbReference>
<dbReference type="InterPro" id="IPR024253">
    <property type="entry name" value="Phosducin_thioredoxin-like_dom"/>
</dbReference>
<evidence type="ECO:0000259" key="3">
    <source>
        <dbReference type="Pfam" id="PF02114"/>
    </source>
</evidence>
<evidence type="ECO:0000313" key="4">
    <source>
        <dbReference type="EMBL" id="KAG9191392.1"/>
    </source>
</evidence>
<reference evidence="4" key="1">
    <citation type="submission" date="2021-07" db="EMBL/GenBank/DDBJ databases">
        <title>Genome Resource of American Ginseng Black Spot Pathogen Alternaria panax.</title>
        <authorList>
            <person name="Qiu C."/>
            <person name="Wang W."/>
            <person name="Liu Z."/>
        </authorList>
    </citation>
    <scope>NUCLEOTIDE SEQUENCE</scope>
    <source>
        <strain evidence="4">BNCC115425</strain>
    </source>
</reference>
<comment type="similarity">
    <text evidence="1">Belongs to the phosducin family.</text>
</comment>
<accession>A0AAD4NPC3</accession>
<evidence type="ECO:0000313" key="5">
    <source>
        <dbReference type="Proteomes" id="UP001199106"/>
    </source>
</evidence>
<feature type="domain" description="Phosducin" evidence="3">
    <location>
        <begin position="77"/>
        <end position="256"/>
    </location>
</feature>
<dbReference type="InterPro" id="IPR036249">
    <property type="entry name" value="Thioredoxin-like_sf"/>
</dbReference>
<gene>
    <name evidence="4" type="ORF">G6011_09480</name>
</gene>